<evidence type="ECO:0000313" key="23">
    <source>
        <dbReference type="Proteomes" id="UP000233742"/>
    </source>
</evidence>
<dbReference type="PROSITE" id="PS50857">
    <property type="entry name" value="COX2_CUA"/>
    <property type="match status" value="1"/>
</dbReference>
<dbReference type="InterPro" id="IPR014222">
    <property type="entry name" value="Cyt_c_oxidase_su2"/>
</dbReference>
<dbReference type="GO" id="GO:0005886">
    <property type="term" value="C:plasma membrane"/>
    <property type="evidence" value="ECO:0007669"/>
    <property type="project" value="UniProtKB-SubCell"/>
</dbReference>
<keyword evidence="12 18" id="KW-0472">Membrane</keyword>
<evidence type="ECO:0000256" key="2">
    <source>
        <dbReference type="ARBA" id="ARBA00004141"/>
    </source>
</evidence>
<feature type="region of interest" description="Disordered" evidence="17">
    <location>
        <begin position="289"/>
        <end position="408"/>
    </location>
</feature>
<dbReference type="InterPro" id="IPR002429">
    <property type="entry name" value="CcO_II-like_C"/>
</dbReference>
<feature type="transmembrane region" description="Helical" evidence="18">
    <location>
        <begin position="65"/>
        <end position="86"/>
    </location>
</feature>
<dbReference type="GO" id="GO:0042773">
    <property type="term" value="P:ATP synthesis coupled electron transport"/>
    <property type="evidence" value="ECO:0007669"/>
    <property type="project" value="TreeGrafter"/>
</dbReference>
<comment type="catalytic activity">
    <reaction evidence="14 16">
        <text>4 Fe(II)-[cytochrome c] + O2 + 8 H(+)(in) = 4 Fe(III)-[cytochrome c] + 2 H2O + 4 H(+)(out)</text>
        <dbReference type="Rhea" id="RHEA:11436"/>
        <dbReference type="Rhea" id="RHEA-COMP:10350"/>
        <dbReference type="Rhea" id="RHEA-COMP:14399"/>
        <dbReference type="ChEBI" id="CHEBI:15377"/>
        <dbReference type="ChEBI" id="CHEBI:15378"/>
        <dbReference type="ChEBI" id="CHEBI:15379"/>
        <dbReference type="ChEBI" id="CHEBI:29033"/>
        <dbReference type="ChEBI" id="CHEBI:29034"/>
        <dbReference type="EC" id="7.1.1.9"/>
    </reaction>
</comment>
<sequence length="408" mass="42447">MAKAMIRRATAAATGFAAGGLAASAAFAQGVLGDLPTIGKPVNGGTGFQPAVTEIAVQQHWLDHFVLIIIAVVTVFVCALLLIVIFRFNSRANPVPAKFTHNTPVEVVWTIVPVLILIVIGVFSLPRLFYSQEMPEDPDLVIKAIGNQWYWSYEYPDNGLSFDSLMLAKEELADYGYSEDEYLLATDTAVVIPVDQDVLVQVTANDVIHAWAVPAFAVKQDAVPGRIAQLWFNVSEEGIYFGQCSELCGINHAYMPIVVKAVSQDKFEAWVAQEGGSMGGEEAIAEADVPAGAAAAAEAPAEGEAAAAEEPAAEDAAAEEPAAEEPAAEEAATEEPAAEEAVTEEPAAEEPAAEDAATDEAAAEEPAATEEPAADEAAADEAAADAPAADEAAAEEPAADGEAAPAGN</sequence>
<dbReference type="EC" id="7.1.1.9" evidence="16"/>
<evidence type="ECO:0000256" key="15">
    <source>
        <dbReference type="RuleBase" id="RU000456"/>
    </source>
</evidence>
<keyword evidence="5 15" id="KW-0679">Respiratory chain</keyword>
<feature type="transmembrane region" description="Helical" evidence="18">
    <location>
        <begin position="107"/>
        <end position="130"/>
    </location>
</feature>
<feature type="domain" description="Cytochrome oxidase subunit II copper A binding" evidence="20">
    <location>
        <begin position="137"/>
        <end position="273"/>
    </location>
</feature>
<evidence type="ECO:0000256" key="4">
    <source>
        <dbReference type="ARBA" id="ARBA00022448"/>
    </source>
</evidence>
<evidence type="ECO:0000256" key="17">
    <source>
        <dbReference type="SAM" id="MobiDB-lite"/>
    </source>
</evidence>
<evidence type="ECO:0000256" key="3">
    <source>
        <dbReference type="ARBA" id="ARBA00007866"/>
    </source>
</evidence>
<evidence type="ECO:0000259" key="20">
    <source>
        <dbReference type="PROSITE" id="PS50857"/>
    </source>
</evidence>
<evidence type="ECO:0000256" key="19">
    <source>
        <dbReference type="SAM" id="SignalP"/>
    </source>
</evidence>
<comment type="function">
    <text evidence="13 16">Subunits I and II form the functional core of the enzyme complex. Electrons originating in cytochrome c are transferred via heme a and Cu(A) to the binuclear center formed by heme a3 and Cu(B).</text>
</comment>
<evidence type="ECO:0000256" key="9">
    <source>
        <dbReference type="ARBA" id="ARBA00022982"/>
    </source>
</evidence>
<evidence type="ECO:0000256" key="13">
    <source>
        <dbReference type="ARBA" id="ARBA00024688"/>
    </source>
</evidence>
<dbReference type="NCBIfam" id="TIGR02866">
    <property type="entry name" value="CoxB"/>
    <property type="match status" value="1"/>
</dbReference>
<comment type="cofactor">
    <cofactor evidence="16">
        <name>Cu cation</name>
        <dbReference type="ChEBI" id="CHEBI:23378"/>
    </cofactor>
    <text evidence="16">Binds a copper A center.</text>
</comment>
<dbReference type="PRINTS" id="PR01166">
    <property type="entry name" value="CYCOXIDASEII"/>
</dbReference>
<dbReference type="Pfam" id="PF02790">
    <property type="entry name" value="COX2_TM"/>
    <property type="match status" value="1"/>
</dbReference>
<name>A0A2K9EWU0_9RHOB</name>
<keyword evidence="11 16" id="KW-0186">Copper</keyword>
<gene>
    <name evidence="22" type="primary">coxB</name>
    <name evidence="22" type="ORF">CUV01_03185</name>
</gene>
<feature type="signal peptide" evidence="19">
    <location>
        <begin position="1"/>
        <end position="28"/>
    </location>
</feature>
<evidence type="ECO:0000256" key="5">
    <source>
        <dbReference type="ARBA" id="ARBA00022660"/>
    </source>
</evidence>
<evidence type="ECO:0000256" key="12">
    <source>
        <dbReference type="ARBA" id="ARBA00023136"/>
    </source>
</evidence>
<evidence type="ECO:0000256" key="8">
    <source>
        <dbReference type="ARBA" id="ARBA00022967"/>
    </source>
</evidence>
<evidence type="ECO:0000256" key="18">
    <source>
        <dbReference type="SAM" id="Phobius"/>
    </source>
</evidence>
<dbReference type="GO" id="GO:0004129">
    <property type="term" value="F:cytochrome-c oxidase activity"/>
    <property type="evidence" value="ECO:0007669"/>
    <property type="project" value="UniProtKB-EC"/>
</dbReference>
<organism evidence="22 23">
    <name type="scientific">Paracoccus tegillarcae</name>
    <dbReference type="NCBI Taxonomy" id="1529068"/>
    <lineage>
        <taxon>Bacteria</taxon>
        <taxon>Pseudomonadati</taxon>
        <taxon>Pseudomonadota</taxon>
        <taxon>Alphaproteobacteria</taxon>
        <taxon>Rhodobacterales</taxon>
        <taxon>Paracoccaceae</taxon>
        <taxon>Paracoccus</taxon>
    </lineage>
</organism>
<keyword evidence="9 15" id="KW-0249">Electron transport</keyword>
<dbReference type="InterPro" id="IPR011759">
    <property type="entry name" value="Cyt_c_oxidase_su2_TM_dom"/>
</dbReference>
<dbReference type="InterPro" id="IPR034210">
    <property type="entry name" value="CcO_II_C"/>
</dbReference>
<dbReference type="GO" id="GO:0016491">
    <property type="term" value="F:oxidoreductase activity"/>
    <property type="evidence" value="ECO:0007669"/>
    <property type="project" value="InterPro"/>
</dbReference>
<evidence type="ECO:0000256" key="11">
    <source>
        <dbReference type="ARBA" id="ARBA00023008"/>
    </source>
</evidence>
<evidence type="ECO:0000256" key="14">
    <source>
        <dbReference type="ARBA" id="ARBA00047816"/>
    </source>
</evidence>
<evidence type="ECO:0000256" key="6">
    <source>
        <dbReference type="ARBA" id="ARBA00022692"/>
    </source>
</evidence>
<dbReference type="PROSITE" id="PS50999">
    <property type="entry name" value="COX2_TM"/>
    <property type="match status" value="1"/>
</dbReference>
<proteinExistence type="inferred from homology"/>
<keyword evidence="10 18" id="KW-1133">Transmembrane helix</keyword>
<dbReference type="GO" id="GO:0005507">
    <property type="term" value="F:copper ion binding"/>
    <property type="evidence" value="ECO:0007669"/>
    <property type="project" value="InterPro"/>
</dbReference>
<dbReference type="InterPro" id="IPR008972">
    <property type="entry name" value="Cupredoxin"/>
</dbReference>
<dbReference type="SUPFAM" id="SSF49503">
    <property type="entry name" value="Cupredoxins"/>
    <property type="match status" value="1"/>
</dbReference>
<dbReference type="InterPro" id="IPR036257">
    <property type="entry name" value="Cyt_c_oxidase_su2_TM_sf"/>
</dbReference>
<feature type="compositionally biased region" description="Acidic residues" evidence="17">
    <location>
        <begin position="372"/>
        <end position="383"/>
    </location>
</feature>
<feature type="domain" description="Cytochrome oxidase subunit II transmembrane region profile" evidence="21">
    <location>
        <begin position="40"/>
        <end position="135"/>
    </location>
</feature>
<keyword evidence="8" id="KW-1278">Translocase</keyword>
<dbReference type="PROSITE" id="PS00078">
    <property type="entry name" value="COX2"/>
    <property type="match status" value="1"/>
</dbReference>
<dbReference type="Pfam" id="PF00116">
    <property type="entry name" value="COX2"/>
    <property type="match status" value="1"/>
</dbReference>
<evidence type="ECO:0000256" key="1">
    <source>
        <dbReference type="ARBA" id="ARBA00001971"/>
    </source>
</evidence>
<keyword evidence="19" id="KW-0732">Signal</keyword>
<keyword evidence="6 15" id="KW-0812">Transmembrane</keyword>
<keyword evidence="7 16" id="KW-0479">Metal-binding</keyword>
<dbReference type="InterPro" id="IPR001505">
    <property type="entry name" value="Copper_CuA"/>
</dbReference>
<comment type="cofactor">
    <cofactor evidence="1">
        <name>heme</name>
        <dbReference type="ChEBI" id="CHEBI:30413"/>
    </cofactor>
</comment>
<evidence type="ECO:0000256" key="16">
    <source>
        <dbReference type="RuleBase" id="RU004024"/>
    </source>
</evidence>
<keyword evidence="4 15" id="KW-0813">Transport</keyword>
<dbReference type="EMBL" id="CP025408">
    <property type="protein sequence ID" value="AUH32522.1"/>
    <property type="molecule type" value="Genomic_DNA"/>
</dbReference>
<reference evidence="22 23" key="1">
    <citation type="submission" date="2017-12" db="EMBL/GenBank/DDBJ databases">
        <authorList>
            <person name="Hurst M.R.H."/>
        </authorList>
    </citation>
    <scope>NUCLEOTIDE SEQUENCE [LARGE SCALE GENOMIC DNA]</scope>
    <source>
        <strain evidence="22 23">BM15</strain>
    </source>
</reference>
<feature type="compositionally biased region" description="Low complexity" evidence="17">
    <location>
        <begin position="289"/>
        <end position="310"/>
    </location>
</feature>
<comment type="similarity">
    <text evidence="3 15">Belongs to the cytochrome c oxidase subunit 2 family.</text>
</comment>
<comment type="subcellular location">
    <subcellularLocation>
        <location evidence="15">Cell membrane</location>
        <topology evidence="15">Multi-pass membrane protein</topology>
    </subcellularLocation>
    <subcellularLocation>
        <location evidence="2">Membrane</location>
        <topology evidence="2">Multi-pass membrane protein</topology>
    </subcellularLocation>
</comment>
<dbReference type="OrthoDB" id="9781261at2"/>
<dbReference type="CDD" id="cd13912">
    <property type="entry name" value="CcO_II_C"/>
    <property type="match status" value="1"/>
</dbReference>
<dbReference type="Proteomes" id="UP000233742">
    <property type="component" value="Chromosome"/>
</dbReference>
<dbReference type="Gene3D" id="2.60.40.420">
    <property type="entry name" value="Cupredoxins - blue copper proteins"/>
    <property type="match status" value="1"/>
</dbReference>
<feature type="compositionally biased region" description="Acidic residues" evidence="17">
    <location>
        <begin position="311"/>
        <end position="363"/>
    </location>
</feature>
<dbReference type="SUPFAM" id="SSF81464">
    <property type="entry name" value="Cytochrome c oxidase subunit II-like, transmembrane region"/>
    <property type="match status" value="1"/>
</dbReference>
<feature type="chain" id="PRO_5014843334" description="Cytochrome c oxidase subunit 2" evidence="19">
    <location>
        <begin position="29"/>
        <end position="408"/>
    </location>
</feature>
<dbReference type="Gene3D" id="1.10.287.90">
    <property type="match status" value="1"/>
</dbReference>
<dbReference type="AlphaFoldDB" id="A0A2K9EWU0"/>
<evidence type="ECO:0000259" key="21">
    <source>
        <dbReference type="PROSITE" id="PS50999"/>
    </source>
</evidence>
<protein>
    <recommendedName>
        <fullName evidence="16">Cytochrome c oxidase subunit 2</fullName>
        <ecNumber evidence="16">7.1.1.9</ecNumber>
    </recommendedName>
</protein>
<dbReference type="InterPro" id="IPR045187">
    <property type="entry name" value="CcO_II"/>
</dbReference>
<dbReference type="FunFam" id="2.60.40.420:FF:000001">
    <property type="entry name" value="Cytochrome c oxidase subunit 2"/>
    <property type="match status" value="1"/>
</dbReference>
<dbReference type="PANTHER" id="PTHR22888">
    <property type="entry name" value="CYTOCHROME C OXIDASE, SUBUNIT II"/>
    <property type="match status" value="1"/>
</dbReference>
<keyword evidence="23" id="KW-1185">Reference proteome</keyword>
<evidence type="ECO:0000313" key="22">
    <source>
        <dbReference type="EMBL" id="AUH32522.1"/>
    </source>
</evidence>
<evidence type="ECO:0000256" key="10">
    <source>
        <dbReference type="ARBA" id="ARBA00022989"/>
    </source>
</evidence>
<accession>A0A2K9EWU0</accession>
<dbReference type="KEGG" id="paro:CUV01_03185"/>
<evidence type="ECO:0000256" key="7">
    <source>
        <dbReference type="ARBA" id="ARBA00022723"/>
    </source>
</evidence>
<dbReference type="PANTHER" id="PTHR22888:SF9">
    <property type="entry name" value="CYTOCHROME C OXIDASE SUBUNIT 2"/>
    <property type="match status" value="1"/>
</dbReference>